<dbReference type="PANTHER" id="PTHR34580">
    <property type="match status" value="1"/>
</dbReference>
<dbReference type="PANTHER" id="PTHR34580:SF9">
    <property type="entry name" value="SLL5097 PROTEIN"/>
    <property type="match status" value="1"/>
</dbReference>
<dbReference type="Pfam" id="PF25583">
    <property type="entry name" value="WCX"/>
    <property type="match status" value="1"/>
</dbReference>
<feature type="domain" description="WYL" evidence="1">
    <location>
        <begin position="154"/>
        <end position="221"/>
    </location>
</feature>
<reference evidence="3 4" key="1">
    <citation type="submission" date="2022-10" db="EMBL/GenBank/DDBJ databases">
        <title>Chitinophaga nivalis PC15 sp. nov., isolated from Pyeongchang county, South Korea.</title>
        <authorList>
            <person name="Trinh H.N."/>
        </authorList>
    </citation>
    <scope>NUCLEOTIDE SEQUENCE [LARGE SCALE GENOMIC DNA]</scope>
    <source>
        <strain evidence="3 4">PC14</strain>
    </source>
</reference>
<evidence type="ECO:0000313" key="3">
    <source>
        <dbReference type="EMBL" id="MCW3488360.1"/>
    </source>
</evidence>
<name>A0ABT3IWM5_9BACT</name>
<accession>A0ABT3IWM5</accession>
<gene>
    <name evidence="3" type="ORF">OL497_30990</name>
</gene>
<organism evidence="3 4">
    <name type="scientific">Chitinophaga nivalis</name>
    <dbReference type="NCBI Taxonomy" id="2991709"/>
    <lineage>
        <taxon>Bacteria</taxon>
        <taxon>Pseudomonadati</taxon>
        <taxon>Bacteroidota</taxon>
        <taxon>Chitinophagia</taxon>
        <taxon>Chitinophagales</taxon>
        <taxon>Chitinophagaceae</taxon>
        <taxon>Chitinophaga</taxon>
    </lineage>
</organism>
<dbReference type="InterPro" id="IPR051534">
    <property type="entry name" value="CBASS_pafABC_assoc_protein"/>
</dbReference>
<protein>
    <submittedName>
        <fullName evidence="3">WYL domain-containing protein</fullName>
    </submittedName>
</protein>
<feature type="domain" description="WCX" evidence="2">
    <location>
        <begin position="252"/>
        <end position="329"/>
    </location>
</feature>
<evidence type="ECO:0000313" key="4">
    <source>
        <dbReference type="Proteomes" id="UP001207742"/>
    </source>
</evidence>
<dbReference type="InterPro" id="IPR057727">
    <property type="entry name" value="WCX_dom"/>
</dbReference>
<evidence type="ECO:0000259" key="1">
    <source>
        <dbReference type="Pfam" id="PF13280"/>
    </source>
</evidence>
<comment type="caution">
    <text evidence="3">The sequence shown here is derived from an EMBL/GenBank/DDBJ whole genome shotgun (WGS) entry which is preliminary data.</text>
</comment>
<dbReference type="PROSITE" id="PS52050">
    <property type="entry name" value="WYL"/>
    <property type="match status" value="1"/>
</dbReference>
<dbReference type="InterPro" id="IPR026881">
    <property type="entry name" value="WYL_dom"/>
</dbReference>
<evidence type="ECO:0000259" key="2">
    <source>
        <dbReference type="Pfam" id="PF25583"/>
    </source>
</evidence>
<sequence>MPKNKDAVSRYRWIDERLRNKRLPKPTLEHLIEYVSEKMDTDISTRTIQKDIQDMRQDPELNYMAPIVYDRSSGTYRYADDNFSISNIPIEEADLQGLEIAIGILEQFRSLPVVQQFEDAILKIAASLKMNREALQHKGLIKFTRTSQYKGAEHIPEIVDAIKNLEVIRISYQSFDRDEPKEHWVEPFHLREYQHRFYLIGKSQKTRGGAVITFALDRVVNIWPTNKHFDEKNFDEASYFQHAVGITVHDGEPEQVILRFTPRQGKYVKSQPIHASQEILEDNSKECRISLQVVINPELIMTLLSYGANVKVLQPAHLAEKLATEASAMTALYKGK</sequence>
<dbReference type="Pfam" id="PF13280">
    <property type="entry name" value="WYL"/>
    <property type="match status" value="1"/>
</dbReference>
<dbReference type="Proteomes" id="UP001207742">
    <property type="component" value="Unassembled WGS sequence"/>
</dbReference>
<keyword evidence="4" id="KW-1185">Reference proteome</keyword>
<proteinExistence type="predicted"/>
<dbReference type="RefSeq" id="WP_264735162.1">
    <property type="nucleotide sequence ID" value="NZ_JAPDNR010000001.1"/>
</dbReference>
<dbReference type="EMBL" id="JAPDNS010000002">
    <property type="protein sequence ID" value="MCW3488360.1"/>
    <property type="molecule type" value="Genomic_DNA"/>
</dbReference>